<gene>
    <name evidence="1" type="ORF">TNCV_1014011</name>
</gene>
<protein>
    <submittedName>
        <fullName evidence="1">Uncharacterized protein</fullName>
    </submittedName>
</protein>
<organism evidence="1 2">
    <name type="scientific">Trichonephila clavipes</name>
    <name type="common">Golden silk orbweaver</name>
    <name type="synonym">Nephila clavipes</name>
    <dbReference type="NCBI Taxonomy" id="2585209"/>
    <lineage>
        <taxon>Eukaryota</taxon>
        <taxon>Metazoa</taxon>
        <taxon>Ecdysozoa</taxon>
        <taxon>Arthropoda</taxon>
        <taxon>Chelicerata</taxon>
        <taxon>Arachnida</taxon>
        <taxon>Araneae</taxon>
        <taxon>Araneomorphae</taxon>
        <taxon>Entelegynae</taxon>
        <taxon>Araneoidea</taxon>
        <taxon>Nephilidae</taxon>
        <taxon>Trichonephila</taxon>
    </lineage>
</organism>
<keyword evidence="2" id="KW-1185">Reference proteome</keyword>
<reference evidence="1" key="1">
    <citation type="submission" date="2020-08" db="EMBL/GenBank/DDBJ databases">
        <title>Multicomponent nature underlies the extraordinary mechanical properties of spider dragline silk.</title>
        <authorList>
            <person name="Kono N."/>
            <person name="Nakamura H."/>
            <person name="Mori M."/>
            <person name="Yoshida Y."/>
            <person name="Ohtoshi R."/>
            <person name="Malay A.D."/>
            <person name="Moran D.A.P."/>
            <person name="Tomita M."/>
            <person name="Numata K."/>
            <person name="Arakawa K."/>
        </authorList>
    </citation>
    <scope>NUCLEOTIDE SEQUENCE</scope>
</reference>
<sequence>MGAVQCSGNDITESSSSTSFYKVTRGLLATDVTILSFRQVTRPTSELAPPLQTSSPRLPEDFELDRFDNIHLYTEGLQRKYSPRTEV</sequence>
<name>A0A8X6VXF5_TRICX</name>
<evidence type="ECO:0000313" key="2">
    <source>
        <dbReference type="Proteomes" id="UP000887159"/>
    </source>
</evidence>
<evidence type="ECO:0000313" key="1">
    <source>
        <dbReference type="EMBL" id="GFY24352.1"/>
    </source>
</evidence>
<dbReference type="AlphaFoldDB" id="A0A8X6VXF5"/>
<dbReference type="EMBL" id="BMAU01021369">
    <property type="protein sequence ID" value="GFY24352.1"/>
    <property type="molecule type" value="Genomic_DNA"/>
</dbReference>
<proteinExistence type="predicted"/>
<accession>A0A8X6VXF5</accession>
<comment type="caution">
    <text evidence="1">The sequence shown here is derived from an EMBL/GenBank/DDBJ whole genome shotgun (WGS) entry which is preliminary data.</text>
</comment>
<dbReference type="Proteomes" id="UP000887159">
    <property type="component" value="Unassembled WGS sequence"/>
</dbReference>